<feature type="domain" description="Guanylate cyclase" evidence="3">
    <location>
        <begin position="635"/>
        <end position="758"/>
    </location>
</feature>
<dbReference type="VEuPathDB" id="TriTrypDB:BSAL_66805"/>
<dbReference type="PROSITE" id="PS50125">
    <property type="entry name" value="GUANYLATE_CYCLASE_2"/>
    <property type="match status" value="1"/>
</dbReference>
<protein>
    <submittedName>
        <fullName evidence="4">Guanylate cyclase-like protein, putative</fullName>
    </submittedName>
</protein>
<evidence type="ECO:0000256" key="1">
    <source>
        <dbReference type="SAM" id="MobiDB-lite"/>
    </source>
</evidence>
<evidence type="ECO:0000313" key="5">
    <source>
        <dbReference type="Proteomes" id="UP000051952"/>
    </source>
</evidence>
<dbReference type="InterPro" id="IPR029787">
    <property type="entry name" value="Nucleotide_cyclase"/>
</dbReference>
<dbReference type="AlphaFoldDB" id="A0A0S4IU69"/>
<dbReference type="GO" id="GO:0035556">
    <property type="term" value="P:intracellular signal transduction"/>
    <property type="evidence" value="ECO:0007669"/>
    <property type="project" value="InterPro"/>
</dbReference>
<keyword evidence="5" id="KW-1185">Reference proteome</keyword>
<evidence type="ECO:0000256" key="2">
    <source>
        <dbReference type="SAM" id="Phobius"/>
    </source>
</evidence>
<keyword evidence="2" id="KW-0472">Membrane</keyword>
<dbReference type="SUPFAM" id="SSF55073">
    <property type="entry name" value="Nucleotide cyclase"/>
    <property type="match status" value="1"/>
</dbReference>
<dbReference type="EMBL" id="CYKH01000433">
    <property type="protein sequence ID" value="CUF88796.1"/>
    <property type="molecule type" value="Genomic_DNA"/>
</dbReference>
<evidence type="ECO:0000259" key="3">
    <source>
        <dbReference type="PROSITE" id="PS50125"/>
    </source>
</evidence>
<gene>
    <name evidence="4" type="ORF">BSAL_66805</name>
</gene>
<sequence>MSPQTSPTSQHAAAVSSPTTAKPTAVADDTASQHSSSSSSVFSLFPSGRLRIAHVFGLQVLFVAACFSFTLAYLFVSLRTEIDNNTNQIISGVMQQYQDAMTPPLFSATYVALRLHDELPLRNLLIPQLPNNTISSHLTTYSAYKQGMRELPFCDYIYEDYKTSDYDAFHSLNYWDEAVCGLKSCYRVTNNSAVLITIPTNDGWVPSNFSQATRDNPEYLTFQPNVEGYYINTIRSIPVNNTEGMWGVPYVWLEDTIDHIFPLQSFLVCFGWNTTASECTHSLTIEMNMQRLSEALQTIISADASSTALVHMNTLRLISNTLPGMTLINMTGLTNFDNLYGTSLLTSRMWNAFHTPSEMLTKAMYTFFASCVMSRQFDRTIGVTDLYSYEYSQMSYIAAIDDQIVGMRIIELSSDTQYLFLVFTPRSYFYASTDRALRNAIIVAVVVSVVVVGIVMLLFFSVSSAMRSLLDNIMVAESLDYERVTETPMILYETQRVHDAFLALNGRLLQTRAFLPQSIFEKGLGANPQRNSAAMNEKELFSEPEDEEMMLAGHSSRNTTHANPLTNNAAVVPAASSPDQIDNEGRASVSFVDSVKDGEGQQTPSTRREKLSSVSMYPRPRRLNLSSSLASRRVTVACCNIVGTHASFGSRGPAETQRQLGIVLGAIERAVEVERGVIDLYHGDRVMVSFNASTVLTSSGPRAARTILRVCKELDEPEVPAVRWGVSTGNAVVGNFGTNRTRRFCVCGPVVNQAFALMLHCRAEGVLNLVAPLTYDLIKDDFVVEHRNLVALTIGGSHTAPTIISTILRERSQSLSTSRWSNSTSAPSAVVQSDAPVTTNIDEETLDKLNRAFEALERGEVADAFTLASELPRDLGKRLRQILDRCEDK</sequence>
<dbReference type="CDD" id="cd07302">
    <property type="entry name" value="CHD"/>
    <property type="match status" value="1"/>
</dbReference>
<dbReference type="Proteomes" id="UP000051952">
    <property type="component" value="Unassembled WGS sequence"/>
</dbReference>
<organism evidence="4 5">
    <name type="scientific">Bodo saltans</name>
    <name type="common">Flagellated protozoan</name>
    <dbReference type="NCBI Taxonomy" id="75058"/>
    <lineage>
        <taxon>Eukaryota</taxon>
        <taxon>Discoba</taxon>
        <taxon>Euglenozoa</taxon>
        <taxon>Kinetoplastea</taxon>
        <taxon>Metakinetoplastina</taxon>
        <taxon>Eubodonida</taxon>
        <taxon>Bodonidae</taxon>
        <taxon>Bodo</taxon>
    </lineage>
</organism>
<feature type="transmembrane region" description="Helical" evidence="2">
    <location>
        <begin position="52"/>
        <end position="76"/>
    </location>
</feature>
<feature type="compositionally biased region" description="Polar residues" evidence="1">
    <location>
        <begin position="1"/>
        <end position="22"/>
    </location>
</feature>
<evidence type="ECO:0000313" key="4">
    <source>
        <dbReference type="EMBL" id="CUF88796.1"/>
    </source>
</evidence>
<reference evidence="5" key="1">
    <citation type="submission" date="2015-09" db="EMBL/GenBank/DDBJ databases">
        <authorList>
            <consortium name="Pathogen Informatics"/>
        </authorList>
    </citation>
    <scope>NUCLEOTIDE SEQUENCE [LARGE SCALE GENOMIC DNA]</scope>
    <source>
        <strain evidence="5">Lake Konstanz</strain>
    </source>
</reference>
<feature type="region of interest" description="Disordered" evidence="1">
    <location>
        <begin position="1"/>
        <end position="39"/>
    </location>
</feature>
<accession>A0A0S4IU69</accession>
<dbReference type="GO" id="GO:0009190">
    <property type="term" value="P:cyclic nucleotide biosynthetic process"/>
    <property type="evidence" value="ECO:0007669"/>
    <property type="project" value="InterPro"/>
</dbReference>
<dbReference type="InterPro" id="IPR001054">
    <property type="entry name" value="A/G_cyclase"/>
</dbReference>
<keyword evidence="2" id="KW-1133">Transmembrane helix</keyword>
<feature type="region of interest" description="Disordered" evidence="1">
    <location>
        <begin position="591"/>
        <end position="614"/>
    </location>
</feature>
<proteinExistence type="predicted"/>
<keyword evidence="2" id="KW-0812">Transmembrane</keyword>
<dbReference type="Gene3D" id="3.30.70.1230">
    <property type="entry name" value="Nucleotide cyclase"/>
    <property type="match status" value="1"/>
</dbReference>
<feature type="transmembrane region" description="Helical" evidence="2">
    <location>
        <begin position="436"/>
        <end position="460"/>
    </location>
</feature>
<name>A0A0S4IU69_BODSA</name>